<dbReference type="EMBL" id="WJHE01000404">
    <property type="protein sequence ID" value="MST32838.1"/>
    <property type="molecule type" value="Genomic_DNA"/>
</dbReference>
<evidence type="ECO:0000313" key="2">
    <source>
        <dbReference type="EMBL" id="MST32838.1"/>
    </source>
</evidence>
<keyword evidence="1" id="KW-0067">ATP-binding</keyword>
<evidence type="ECO:0000313" key="3">
    <source>
        <dbReference type="Proteomes" id="UP000437736"/>
    </source>
</evidence>
<reference evidence="2 3" key="1">
    <citation type="submission" date="2019-11" db="EMBL/GenBank/DDBJ databases">
        <title>Acidiferrimicrobium australis gen. nov., sp. nov., an acidophilic and obligately heterotrophic, member of the Actinobacteria that catalyses dissimilatory oxido- reduction of iron isolated from metal-rich acidic water in Chile.</title>
        <authorList>
            <person name="Gonzalez D."/>
            <person name="Huber K."/>
            <person name="Hedrich S."/>
            <person name="Rojas-Villalobos C."/>
            <person name="Quatrini R."/>
            <person name="Dinamarca M.A."/>
            <person name="Schwarz A."/>
            <person name="Canales C."/>
            <person name="Nancucheo I."/>
        </authorList>
    </citation>
    <scope>NUCLEOTIDE SEQUENCE [LARGE SCALE GENOMIC DNA]</scope>
    <source>
        <strain evidence="2 3">USS-CCA1</strain>
    </source>
</reference>
<dbReference type="InterPro" id="IPR003837">
    <property type="entry name" value="GatC"/>
</dbReference>
<comment type="catalytic activity">
    <reaction evidence="1">
        <text>L-glutamyl-tRNA(Gln) + L-glutamine + ATP + H2O = L-glutaminyl-tRNA(Gln) + L-glutamate + ADP + phosphate + H(+)</text>
        <dbReference type="Rhea" id="RHEA:17521"/>
        <dbReference type="Rhea" id="RHEA-COMP:9681"/>
        <dbReference type="Rhea" id="RHEA-COMP:9684"/>
        <dbReference type="ChEBI" id="CHEBI:15377"/>
        <dbReference type="ChEBI" id="CHEBI:15378"/>
        <dbReference type="ChEBI" id="CHEBI:29985"/>
        <dbReference type="ChEBI" id="CHEBI:30616"/>
        <dbReference type="ChEBI" id="CHEBI:43474"/>
        <dbReference type="ChEBI" id="CHEBI:58359"/>
        <dbReference type="ChEBI" id="CHEBI:78520"/>
        <dbReference type="ChEBI" id="CHEBI:78521"/>
        <dbReference type="ChEBI" id="CHEBI:456216"/>
    </reaction>
</comment>
<dbReference type="HAMAP" id="MF_00122">
    <property type="entry name" value="GatC"/>
    <property type="match status" value="1"/>
</dbReference>
<comment type="similarity">
    <text evidence="1">Belongs to the GatC family.</text>
</comment>
<name>A0ABW9QT17_9ACTN</name>
<dbReference type="SUPFAM" id="SSF141000">
    <property type="entry name" value="Glu-tRNAGln amidotransferase C subunit"/>
    <property type="match status" value="1"/>
</dbReference>
<organism evidence="2 3">
    <name type="scientific">Acidiferrimicrobium australe</name>
    <dbReference type="NCBI Taxonomy" id="2664430"/>
    <lineage>
        <taxon>Bacteria</taxon>
        <taxon>Bacillati</taxon>
        <taxon>Actinomycetota</taxon>
        <taxon>Acidimicrobiia</taxon>
        <taxon>Acidimicrobiales</taxon>
        <taxon>Acidimicrobiaceae</taxon>
        <taxon>Acidiferrimicrobium</taxon>
    </lineage>
</organism>
<proteinExistence type="inferred from homology"/>
<gene>
    <name evidence="1 2" type="primary">gatC</name>
    <name evidence="2" type="ORF">GHK86_08910</name>
</gene>
<dbReference type="Gene3D" id="1.10.20.60">
    <property type="entry name" value="Glu-tRNAGln amidotransferase C subunit, N-terminal domain"/>
    <property type="match status" value="1"/>
</dbReference>
<dbReference type="PANTHER" id="PTHR15004">
    <property type="entry name" value="GLUTAMYL-TRNA(GLN) AMIDOTRANSFERASE SUBUNIT C, MITOCHONDRIAL"/>
    <property type="match status" value="1"/>
</dbReference>
<comment type="function">
    <text evidence="1">Allows the formation of correctly charged Asn-tRNA(Asn) or Gln-tRNA(Gln) through the transamidation of misacylated Asp-tRNA(Asn) or Glu-tRNA(Gln) in organisms which lack either or both of asparaginyl-tRNA or glutaminyl-tRNA synthetases. The reaction takes place in the presence of glutamine and ATP through an activated phospho-Asp-tRNA(Asn) or phospho-Glu-tRNA(Gln).</text>
</comment>
<dbReference type="InterPro" id="IPR036113">
    <property type="entry name" value="Asp/Glu-ADT_sf_sub_c"/>
</dbReference>
<dbReference type="Proteomes" id="UP000437736">
    <property type="component" value="Unassembled WGS sequence"/>
</dbReference>
<evidence type="ECO:0000256" key="1">
    <source>
        <dbReference type="HAMAP-Rule" id="MF_00122"/>
    </source>
</evidence>
<keyword evidence="1" id="KW-0547">Nucleotide-binding</keyword>
<dbReference type="PANTHER" id="PTHR15004:SF0">
    <property type="entry name" value="GLUTAMYL-TRNA(GLN) AMIDOTRANSFERASE SUBUNIT C, MITOCHONDRIAL"/>
    <property type="match status" value="1"/>
</dbReference>
<keyword evidence="3" id="KW-1185">Reference proteome</keyword>
<sequence length="103" mass="11066">MAVMADRITAGDVAHVARLARLQLTDDELDRYTGQLAAVLDHARDIEALDLAGVPPTAHPLPLENVLREDVARPGIDRAEVLAAAPSVEGDRFRVPRILGEAP</sequence>
<accession>A0ABW9QT17</accession>
<dbReference type="EC" id="6.3.5.-" evidence="1"/>
<keyword evidence="1" id="KW-0436">Ligase</keyword>
<protein>
    <recommendedName>
        <fullName evidence="1">Aspartyl/glutamyl-tRNA(Asn/Gln) amidotransferase subunit C</fullName>
        <shortName evidence="1">Asp/Glu-ADT subunit C</shortName>
        <ecNumber evidence="1">6.3.5.-</ecNumber>
    </recommendedName>
</protein>
<dbReference type="Pfam" id="PF02686">
    <property type="entry name" value="GatC"/>
    <property type="match status" value="1"/>
</dbReference>
<keyword evidence="1" id="KW-0648">Protein biosynthesis</keyword>
<dbReference type="NCBIfam" id="TIGR00135">
    <property type="entry name" value="gatC"/>
    <property type="match status" value="1"/>
</dbReference>
<comment type="subunit">
    <text evidence="1">Heterotrimer of A, B and C subunits.</text>
</comment>
<comment type="caution">
    <text evidence="2">The sequence shown here is derived from an EMBL/GenBank/DDBJ whole genome shotgun (WGS) entry which is preliminary data.</text>
</comment>
<comment type="catalytic activity">
    <reaction evidence="1">
        <text>L-aspartyl-tRNA(Asn) + L-glutamine + ATP + H2O = L-asparaginyl-tRNA(Asn) + L-glutamate + ADP + phosphate + 2 H(+)</text>
        <dbReference type="Rhea" id="RHEA:14513"/>
        <dbReference type="Rhea" id="RHEA-COMP:9674"/>
        <dbReference type="Rhea" id="RHEA-COMP:9677"/>
        <dbReference type="ChEBI" id="CHEBI:15377"/>
        <dbReference type="ChEBI" id="CHEBI:15378"/>
        <dbReference type="ChEBI" id="CHEBI:29985"/>
        <dbReference type="ChEBI" id="CHEBI:30616"/>
        <dbReference type="ChEBI" id="CHEBI:43474"/>
        <dbReference type="ChEBI" id="CHEBI:58359"/>
        <dbReference type="ChEBI" id="CHEBI:78515"/>
        <dbReference type="ChEBI" id="CHEBI:78516"/>
        <dbReference type="ChEBI" id="CHEBI:456216"/>
    </reaction>
</comment>